<dbReference type="AlphaFoldDB" id="S9TN67"/>
<reference evidence="2 3" key="1">
    <citation type="journal article" date="2013" name="PLoS ONE">
        <title>Predicting the Proteins of Angomonas deanei, Strigomonas culicis and Their Respective Endosymbionts Reveals New Aspects of the Trypanosomatidae Family.</title>
        <authorList>
            <person name="Motta M.C."/>
            <person name="Martins A.C."/>
            <person name="de Souza S.S."/>
            <person name="Catta-Preta C.M."/>
            <person name="Silva R."/>
            <person name="Klein C.C."/>
            <person name="de Almeida L.G."/>
            <person name="de Lima Cunha O."/>
            <person name="Ciapina L.P."/>
            <person name="Brocchi M."/>
            <person name="Colabardini A.C."/>
            <person name="de Araujo Lima B."/>
            <person name="Machado C.R."/>
            <person name="de Almeida Soares C.M."/>
            <person name="Probst C.M."/>
            <person name="de Menezes C.B."/>
            <person name="Thompson C.E."/>
            <person name="Bartholomeu D.C."/>
            <person name="Gradia D.F."/>
            <person name="Pavoni D.P."/>
            <person name="Grisard E.C."/>
            <person name="Fantinatti-Garboggini F."/>
            <person name="Marchini F.K."/>
            <person name="Rodrigues-Luiz G.F."/>
            <person name="Wagner G."/>
            <person name="Goldman G.H."/>
            <person name="Fietto J.L."/>
            <person name="Elias M.C."/>
            <person name="Goldman M.H."/>
            <person name="Sagot M.F."/>
            <person name="Pereira M."/>
            <person name="Stoco P.H."/>
            <person name="de Mendonca-Neto R.P."/>
            <person name="Teixeira S.M."/>
            <person name="Maciel T.E."/>
            <person name="de Oliveira Mendes T.A."/>
            <person name="Urmenyi T.P."/>
            <person name="de Souza W."/>
            <person name="Schenkman S."/>
            <person name="de Vasconcelos A.T."/>
        </authorList>
    </citation>
    <scope>NUCLEOTIDE SEQUENCE [LARGE SCALE GENOMIC DNA]</scope>
</reference>
<dbReference type="PANTHER" id="PTHR21439:SF0">
    <property type="entry name" value="PROTEIN OSCP1"/>
    <property type="match status" value="1"/>
</dbReference>
<dbReference type="InterPro" id="IPR019332">
    <property type="entry name" value="OSCP1"/>
</dbReference>
<sequence>MSQYAMPFLIVNYGVEMLFILNNRLAAQKNEASKVHQIMHDVTVTMFNDQFLDELFRPQKIYTVAATRDVFLSLSKSSIMHLSSNSMQTLFALMRMGVKYQLLTLHHPWSMLEYTLNHLEALLPLVPVGTKPSVTKVQERFLALHQSLSVGAYAQIRYELLNLSLGFRVKVSLFMTSKVQNPDGTFNLPSASFLAPGPTNEPPGTIRTYSGGKLLEQTTFPHGDAKLPVPLHVPRGSWNPVDCRTRFSRNGFNMYTQGPDVLGAQTRELPGAAAATAATTPQDAEADAFELQVGAYGKEMNILSHLAGRQSRMANETVKLSLFEDEEKYVPPAMPVRTAAAPVAAVALPPPVTAPRPSAAPPPPRPVPEVPAVARMSSGAVREENRRLLDIASGMGDRSGGEHTGGGADLLDIMDDI</sequence>
<dbReference type="OrthoDB" id="2157380at2759"/>
<evidence type="ECO:0000313" key="2">
    <source>
        <dbReference type="EMBL" id="EPY19717.1"/>
    </source>
</evidence>
<keyword evidence="3" id="KW-1185">Reference proteome</keyword>
<name>S9TN67_9TRYP</name>
<dbReference type="Proteomes" id="UP000015354">
    <property type="component" value="Unassembled WGS sequence"/>
</dbReference>
<evidence type="ECO:0000313" key="3">
    <source>
        <dbReference type="Proteomes" id="UP000015354"/>
    </source>
</evidence>
<comment type="caution">
    <text evidence="2">The sequence shown here is derived from an EMBL/GenBank/DDBJ whole genome shotgun (WGS) entry which is preliminary data.</text>
</comment>
<organism evidence="2 3">
    <name type="scientific">Strigomonas culicis</name>
    <dbReference type="NCBI Taxonomy" id="28005"/>
    <lineage>
        <taxon>Eukaryota</taxon>
        <taxon>Discoba</taxon>
        <taxon>Euglenozoa</taxon>
        <taxon>Kinetoplastea</taxon>
        <taxon>Metakinetoplastina</taxon>
        <taxon>Trypanosomatida</taxon>
        <taxon>Trypanosomatidae</taxon>
        <taxon>Strigomonadinae</taxon>
        <taxon>Strigomonas</taxon>
    </lineage>
</organism>
<dbReference type="GO" id="GO:0005886">
    <property type="term" value="C:plasma membrane"/>
    <property type="evidence" value="ECO:0007669"/>
    <property type="project" value="TreeGrafter"/>
</dbReference>
<accession>S9TN67</accession>
<dbReference type="Pfam" id="PF10188">
    <property type="entry name" value="Oscp1"/>
    <property type="match status" value="1"/>
</dbReference>
<proteinExistence type="predicted"/>
<dbReference type="GO" id="GO:0005737">
    <property type="term" value="C:cytoplasm"/>
    <property type="evidence" value="ECO:0007669"/>
    <property type="project" value="TreeGrafter"/>
</dbReference>
<protein>
    <submittedName>
        <fullName evidence="2">Organic solute carrier partner 1</fullName>
    </submittedName>
</protein>
<gene>
    <name evidence="2" type="ORF">STCU_09322</name>
</gene>
<feature type="region of interest" description="Disordered" evidence="1">
    <location>
        <begin position="393"/>
        <end position="417"/>
    </location>
</feature>
<dbReference type="EMBL" id="ATMH01009322">
    <property type="protein sequence ID" value="EPY19717.1"/>
    <property type="molecule type" value="Genomic_DNA"/>
</dbReference>
<dbReference type="PANTHER" id="PTHR21439">
    <property type="entry name" value="OXIDORED-NITRO DOMAIN-CONTAINING PROTEIN"/>
    <property type="match status" value="1"/>
</dbReference>
<evidence type="ECO:0000256" key="1">
    <source>
        <dbReference type="SAM" id="MobiDB-lite"/>
    </source>
</evidence>